<feature type="domain" description="NYN" evidence="2">
    <location>
        <begin position="370"/>
        <end position="508"/>
    </location>
</feature>
<dbReference type="Pfam" id="PF01936">
    <property type="entry name" value="NYN"/>
    <property type="match status" value="1"/>
</dbReference>
<name>A0AAV2H045_LYMST</name>
<keyword evidence="4" id="KW-1185">Reference proteome</keyword>
<reference evidence="3 4" key="1">
    <citation type="submission" date="2024-04" db="EMBL/GenBank/DDBJ databases">
        <authorList>
            <consortium name="Genoscope - CEA"/>
            <person name="William W."/>
        </authorList>
    </citation>
    <scope>NUCLEOTIDE SEQUENCE [LARGE SCALE GENOMIC DNA]</scope>
</reference>
<dbReference type="InterPro" id="IPR024768">
    <property type="entry name" value="Marf1"/>
</dbReference>
<dbReference type="Gene3D" id="3.30.70.330">
    <property type="match status" value="1"/>
</dbReference>
<dbReference type="GO" id="GO:1905762">
    <property type="term" value="F:CCR4-NOT complex binding"/>
    <property type="evidence" value="ECO:0007669"/>
    <property type="project" value="TreeGrafter"/>
</dbReference>
<feature type="region of interest" description="Disordered" evidence="1">
    <location>
        <begin position="1"/>
        <end position="39"/>
    </location>
</feature>
<proteinExistence type="predicted"/>
<evidence type="ECO:0000256" key="1">
    <source>
        <dbReference type="SAM" id="MobiDB-lite"/>
    </source>
</evidence>
<feature type="compositionally biased region" description="Polar residues" evidence="1">
    <location>
        <begin position="622"/>
        <end position="634"/>
    </location>
</feature>
<dbReference type="AlphaFoldDB" id="A0AAV2H045"/>
<dbReference type="Gene3D" id="3.40.50.1010">
    <property type="entry name" value="5'-nuclease"/>
    <property type="match status" value="1"/>
</dbReference>
<dbReference type="InterPro" id="IPR035897">
    <property type="entry name" value="Toll_tir_struct_dom_sf"/>
</dbReference>
<feature type="region of interest" description="Disordered" evidence="1">
    <location>
        <begin position="620"/>
        <end position="659"/>
    </location>
</feature>
<evidence type="ECO:0000313" key="3">
    <source>
        <dbReference type="EMBL" id="CAL1525932.1"/>
    </source>
</evidence>
<evidence type="ECO:0000313" key="4">
    <source>
        <dbReference type="Proteomes" id="UP001497497"/>
    </source>
</evidence>
<feature type="compositionally biased region" description="Low complexity" evidence="1">
    <location>
        <begin position="23"/>
        <end position="35"/>
    </location>
</feature>
<comment type="caution">
    <text evidence="3">The sequence shown here is derived from an EMBL/GenBank/DDBJ whole genome shotgun (WGS) entry which is preliminary data.</text>
</comment>
<dbReference type="GO" id="GO:0010468">
    <property type="term" value="P:regulation of gene expression"/>
    <property type="evidence" value="ECO:0007669"/>
    <property type="project" value="InterPro"/>
</dbReference>
<dbReference type="InterPro" id="IPR021139">
    <property type="entry name" value="NYN"/>
</dbReference>
<organism evidence="3 4">
    <name type="scientific">Lymnaea stagnalis</name>
    <name type="common">Great pond snail</name>
    <name type="synonym">Helix stagnalis</name>
    <dbReference type="NCBI Taxonomy" id="6523"/>
    <lineage>
        <taxon>Eukaryota</taxon>
        <taxon>Metazoa</taxon>
        <taxon>Spiralia</taxon>
        <taxon>Lophotrochozoa</taxon>
        <taxon>Mollusca</taxon>
        <taxon>Gastropoda</taxon>
        <taxon>Heterobranchia</taxon>
        <taxon>Euthyneura</taxon>
        <taxon>Panpulmonata</taxon>
        <taxon>Hygrophila</taxon>
        <taxon>Lymnaeoidea</taxon>
        <taxon>Lymnaeidae</taxon>
        <taxon>Lymnaea</taxon>
    </lineage>
</organism>
<dbReference type="PANTHER" id="PTHR14379:SF3">
    <property type="entry name" value="MEIOSIS REGULATOR AND MRNA STABILITY FACTOR 1"/>
    <property type="match status" value="1"/>
</dbReference>
<dbReference type="EMBL" id="CAXITT010000001">
    <property type="protein sequence ID" value="CAL1525932.1"/>
    <property type="molecule type" value="Genomic_DNA"/>
</dbReference>
<sequence>MASSNNDNETDAQGEAPSLAVRSSPGSSAPNSNSSIQNVKGIKNNHRYDEYVAFMPPPLNKDNIDILIICAQNDEDSALILKKDIEKLKKYYRVEIIDSELTQPDILEEFFKRSMFYFLFVTEEFSIHGKALFKAHTFLNETLEDKDKNWSIIPVYPCSNKDKKYLNINYRGLTPIRYFESKDKFSLSINNLFEHWTNKLIIKDRQLQLDRERYFDEHETELIDLKKYYLLKETLLNEQSVEESESLFVKDKPHDPPIEENAQRTLCDTLAKQKLDDIGDNVSNADAATPATFKNPVDKRQTAGTEIYFGDDTEVDGPPTYPANHREKVYKDGDGIFPLFKIMNPAILDRPSSGIIETKQKDAIQEKELIGVFWDLQNCPVPRNKSAADIIERIRAKYILVDANNVEKCFYCITDVTKEHKKTREAITSCGVDLLHMCSDKKNASDIIIDAKMREFYENFGAARAKVILISSDVDFSQTLAYLKKRRCHVILLHRVNIKPELLHSVNESCSYEDLIKELPDKHEILSESEPFLIVHGYKLLPGEKAKDFKNILEKFFSPWKGKVVNQRGTKFGILKFDSLELAKSAKENTNGEDPFQENTKIIVCFLEGAPDEIRKSVDKILSQNPGKNKTGGITESGDRSLTPPNSGRIAEIQDMGSD</sequence>
<dbReference type="PANTHER" id="PTHR14379">
    <property type="entry name" value="LIMKAIN B LKAP"/>
    <property type="match status" value="1"/>
</dbReference>
<gene>
    <name evidence="3" type="ORF">GSLYS_00000109001</name>
</gene>
<dbReference type="GO" id="GO:0005777">
    <property type="term" value="C:peroxisome"/>
    <property type="evidence" value="ECO:0007669"/>
    <property type="project" value="InterPro"/>
</dbReference>
<dbReference type="CDD" id="cd10910">
    <property type="entry name" value="PIN_limkain_b1_N_like"/>
    <property type="match status" value="1"/>
</dbReference>
<dbReference type="GO" id="GO:0004540">
    <property type="term" value="F:RNA nuclease activity"/>
    <property type="evidence" value="ECO:0007669"/>
    <property type="project" value="InterPro"/>
</dbReference>
<evidence type="ECO:0000259" key="2">
    <source>
        <dbReference type="Pfam" id="PF01936"/>
    </source>
</evidence>
<dbReference type="Gene3D" id="3.40.50.10140">
    <property type="entry name" value="Toll/interleukin-1 receptor homology (TIR) domain"/>
    <property type="match status" value="1"/>
</dbReference>
<dbReference type="InterPro" id="IPR012677">
    <property type="entry name" value="Nucleotide-bd_a/b_plait_sf"/>
</dbReference>
<accession>A0AAV2H045</accession>
<protein>
    <recommendedName>
        <fullName evidence="2">NYN domain-containing protein</fullName>
    </recommendedName>
</protein>
<dbReference type="Proteomes" id="UP001497497">
    <property type="component" value="Unassembled WGS sequence"/>
</dbReference>